<dbReference type="Gene3D" id="3.40.50.1010">
    <property type="entry name" value="5'-nuclease"/>
    <property type="match status" value="1"/>
</dbReference>
<comment type="similarity">
    <text evidence="5">Belongs to the PINc/VapC protein family.</text>
</comment>
<name>A0ABS8XCA9_9BURK</name>
<keyword evidence="4 5" id="KW-0378">Hydrolase</keyword>
<evidence type="ECO:0000259" key="6">
    <source>
        <dbReference type="Pfam" id="PF01850"/>
    </source>
</evidence>
<comment type="function">
    <text evidence="5">Toxic component of a toxin-antitoxin (TA) system. An RNase.</text>
</comment>
<evidence type="ECO:0000256" key="4">
    <source>
        <dbReference type="ARBA" id="ARBA00022801"/>
    </source>
</evidence>
<keyword evidence="3 5" id="KW-0479">Metal-binding</keyword>
<comment type="cofactor">
    <cofactor evidence="5">
        <name>Mg(2+)</name>
        <dbReference type="ChEBI" id="CHEBI:18420"/>
    </cofactor>
</comment>
<dbReference type="RefSeq" id="WP_233390093.1">
    <property type="nucleotide sequence ID" value="NZ_JAJTWT010000002.1"/>
</dbReference>
<accession>A0ABS8XCA9</accession>
<dbReference type="EMBL" id="JAJTWT010000002">
    <property type="protein sequence ID" value="MCE4536622.1"/>
    <property type="molecule type" value="Genomic_DNA"/>
</dbReference>
<feature type="domain" description="PIN" evidence="6">
    <location>
        <begin position="2"/>
        <end position="111"/>
    </location>
</feature>
<dbReference type="Pfam" id="PF01850">
    <property type="entry name" value="PIN"/>
    <property type="match status" value="1"/>
</dbReference>
<dbReference type="SUPFAM" id="SSF88723">
    <property type="entry name" value="PIN domain-like"/>
    <property type="match status" value="1"/>
</dbReference>
<evidence type="ECO:0000256" key="2">
    <source>
        <dbReference type="ARBA" id="ARBA00022722"/>
    </source>
</evidence>
<dbReference type="PANTHER" id="PTHR38826:SF5">
    <property type="entry name" value="RIBONUCLEASE VAPC13"/>
    <property type="match status" value="1"/>
</dbReference>
<dbReference type="PANTHER" id="PTHR38826">
    <property type="entry name" value="RIBONUCLEASE VAPC13"/>
    <property type="match status" value="1"/>
</dbReference>
<feature type="binding site" evidence="5">
    <location>
        <position position="92"/>
    </location>
    <ligand>
        <name>Mg(2+)</name>
        <dbReference type="ChEBI" id="CHEBI:18420"/>
    </ligand>
</feature>
<evidence type="ECO:0000313" key="7">
    <source>
        <dbReference type="EMBL" id="MCE4536622.1"/>
    </source>
</evidence>
<dbReference type="InterPro" id="IPR002716">
    <property type="entry name" value="PIN_dom"/>
</dbReference>
<evidence type="ECO:0000256" key="1">
    <source>
        <dbReference type="ARBA" id="ARBA00022649"/>
    </source>
</evidence>
<sequence length="130" mass="14450">MALDTNVLVYAFDRDPAKAAVAERLLATKPFISVQALNELVNVLRRKRALSWPEVSEVVETVSALCRVVDLTLDTHRIALALVRRHSLGWWDALQLAAALDAGVDEFMTEDLQAGLQIESRLRVVNPFLA</sequence>
<dbReference type="InterPro" id="IPR029060">
    <property type="entry name" value="PIN-like_dom_sf"/>
</dbReference>
<gene>
    <name evidence="5" type="primary">vapC</name>
    <name evidence="7" type="ORF">LXT12_05090</name>
</gene>
<dbReference type="InterPro" id="IPR052106">
    <property type="entry name" value="PINc/VapC_TA"/>
</dbReference>
<dbReference type="Proteomes" id="UP001201463">
    <property type="component" value="Unassembled WGS sequence"/>
</dbReference>
<keyword evidence="2 5" id="KW-0540">Nuclease</keyword>
<keyword evidence="5" id="KW-0800">Toxin</keyword>
<dbReference type="EC" id="3.1.-.-" evidence="5"/>
<evidence type="ECO:0000256" key="3">
    <source>
        <dbReference type="ARBA" id="ARBA00022723"/>
    </source>
</evidence>
<comment type="caution">
    <text evidence="7">The sequence shown here is derived from an EMBL/GenBank/DDBJ whole genome shotgun (WGS) entry which is preliminary data.</text>
</comment>
<feature type="binding site" evidence="5">
    <location>
        <position position="4"/>
    </location>
    <ligand>
        <name>Mg(2+)</name>
        <dbReference type="ChEBI" id="CHEBI:18420"/>
    </ligand>
</feature>
<dbReference type="CDD" id="cd18692">
    <property type="entry name" value="PIN_VapC-like"/>
    <property type="match status" value="1"/>
</dbReference>
<keyword evidence="5" id="KW-0460">Magnesium</keyword>
<reference evidence="7 8" key="1">
    <citation type="submission" date="2021-12" db="EMBL/GenBank/DDBJ databases">
        <title>Genome seq of p7.</title>
        <authorList>
            <person name="Seo T."/>
        </authorList>
    </citation>
    <scope>NUCLEOTIDE SEQUENCE [LARGE SCALE GENOMIC DNA]</scope>
    <source>
        <strain evidence="7 8">P7</strain>
    </source>
</reference>
<protein>
    <recommendedName>
        <fullName evidence="5">Ribonuclease VapC</fullName>
        <shortName evidence="5">RNase VapC</shortName>
        <ecNumber evidence="5">3.1.-.-</ecNumber>
    </recommendedName>
    <alternativeName>
        <fullName evidence="5">Toxin VapC</fullName>
    </alternativeName>
</protein>
<dbReference type="HAMAP" id="MF_00265">
    <property type="entry name" value="VapC_Nob1"/>
    <property type="match status" value="1"/>
</dbReference>
<evidence type="ECO:0000313" key="8">
    <source>
        <dbReference type="Proteomes" id="UP001201463"/>
    </source>
</evidence>
<organism evidence="7 8">
    <name type="scientific">Pelomonas caseinilytica</name>
    <dbReference type="NCBI Taxonomy" id="2906763"/>
    <lineage>
        <taxon>Bacteria</taxon>
        <taxon>Pseudomonadati</taxon>
        <taxon>Pseudomonadota</taxon>
        <taxon>Betaproteobacteria</taxon>
        <taxon>Burkholderiales</taxon>
        <taxon>Sphaerotilaceae</taxon>
        <taxon>Roseateles</taxon>
    </lineage>
</organism>
<evidence type="ECO:0000256" key="5">
    <source>
        <dbReference type="HAMAP-Rule" id="MF_00265"/>
    </source>
</evidence>
<keyword evidence="1 5" id="KW-1277">Toxin-antitoxin system</keyword>
<keyword evidence="8" id="KW-1185">Reference proteome</keyword>
<dbReference type="InterPro" id="IPR022907">
    <property type="entry name" value="VapC_family"/>
</dbReference>
<proteinExistence type="inferred from homology"/>